<dbReference type="SUPFAM" id="SSF53067">
    <property type="entry name" value="Actin-like ATPase domain"/>
    <property type="match status" value="1"/>
</dbReference>
<evidence type="ECO:0000313" key="3">
    <source>
        <dbReference type="EMBL" id="OPH08668.1"/>
    </source>
</evidence>
<keyword evidence="1" id="KW-0175">Coiled coil</keyword>
<protein>
    <submittedName>
        <fullName evidence="3">Uncharacterized protein</fullName>
    </submittedName>
</protein>
<reference evidence="3 4" key="1">
    <citation type="submission" date="2017-01" db="EMBL/GenBank/DDBJ databases">
        <authorList>
            <person name="Abreu V.A."/>
            <person name="Popin R.V."/>
            <person name="Rigonato J."/>
            <person name="Andreote A.P."/>
            <person name="Schaker P.C."/>
            <person name="Hoff-Risseti C."/>
            <person name="Alvarenga D.O."/>
            <person name="Varani A.M."/>
            <person name="Fiore M.F."/>
        </authorList>
    </citation>
    <scope>NUCLEOTIDE SEQUENCE [LARGE SCALE GENOMIC DNA]</scope>
    <source>
        <strain evidence="3 4">CENA302</strain>
    </source>
</reference>
<dbReference type="RefSeq" id="WP_071250752.1">
    <property type="nucleotide sequence ID" value="NZ_MTPU01000055.1"/>
</dbReference>
<feature type="region of interest" description="Disordered" evidence="2">
    <location>
        <begin position="611"/>
        <end position="630"/>
    </location>
</feature>
<dbReference type="EMBL" id="MTPU01000055">
    <property type="protein sequence ID" value="OPH08668.1"/>
    <property type="molecule type" value="Genomic_DNA"/>
</dbReference>
<sequence length="1203" mass="134559">MTSRTDEIERLILDIDNLLSNGGNPLAKLLSGQGQDERTILQRIRSFLVDLRETESIEEVFTDQPQSAPLSSLLTRYVNREQEESQLDLHENKQESTSLVSEQLQGEMMGLFKSLQTELSTMLQQRANLSQEIRELEQKRGEFSPSQQLTNQEQIKQIISQTVPALIDPLVKSLIPHLNTTGNKDVGLIYGENNPLINNSSMEAVLGSTSGIERLVNLTKDLDQRLLSLDGTVNVIFQALERNINSYYQSLSQALTRMHNQGMEGEQLMADFIKNLQNNLQNDPLTFPVQPTSSQANLNIEKLSSHTKEQIPDLGSPPINYESSNLEDEVDELYASLFTDYSNEPVKLWESLLPEDSGTKAEFASIIMPSETEPDSNDTIAVLTDLLVDGGNTPLSEDEEITAIWGNFDRDFSDQEEKVEEDLAVDLFAGYIATSPEENLLDLGDRVITQDEILDTSELADAQQLESDNCDITSFDWELDSTWERITQVENSLSITNPSEDGLEEIVDQGMMFLESPTDITAIPTPEELLKPDILQTETNQVQVSQPTPQKDENSSWYLGIDLGTTGISAALLNHAKLIVHPIYWSAEHKSGKTTFTQSFRLPAEVYLPTGSVPHSHSETRENSQDINSTTEIDNGFSIPVDAKPELYSTHLKPFLHVGISYKNNQKKWEPVLQLNEFAASPLIWVVRSLSKLLLTLKSDHTSTTPALSAHATGMEKEVFLEVINHLSGIICSCPGNWSEQYRFNVRESILTSKLVSHANQIFFVEEAIATLLPELDPSRSTPVQVWDNQGIHPLKITSGLSEGSTLALNIGASATEMVLVDLVEDLSKLTYKNLTLHSFAYGGKAMEQDIICQLLLPPETHQTHDNIGKGNGDSQNNSWHWQPTTPGLDRVGWSSLNLTGLELPQLGQTDTLARTLLQQRLESSVLGRGMLDAAMAIKLILQHQVSFTLKLADQHWKLDRQDLESQILIPYVRRLNRELNRLLVARGVPAESIAQVVISGGVSSIPTIKRWLGQKLPNSKIIEDLHPGGNGSISRCSRVAYGLATALLYPQFLEISRQQYTDYFLFSELLNIMPDNLTTETNLSLSLNQILELLESRGINTKVCQQRLLAFLEGELPGGLVPITRKNSHPRDGVLGTFNYLWLTKNSRENPDYRAISSTPLFQKQGNLTYRFDVPQILLLRRYLNAVKDCSLQSFSEPYTFN</sequence>
<gene>
    <name evidence="3" type="ORF">CENA302_14170</name>
</gene>
<evidence type="ECO:0000256" key="1">
    <source>
        <dbReference type="SAM" id="Coils"/>
    </source>
</evidence>
<name>A0A9Q5W7V0_9CYAN</name>
<evidence type="ECO:0000256" key="2">
    <source>
        <dbReference type="SAM" id="MobiDB-lite"/>
    </source>
</evidence>
<comment type="caution">
    <text evidence="3">The sequence shown here is derived from an EMBL/GenBank/DDBJ whole genome shotgun (WGS) entry which is preliminary data.</text>
</comment>
<proteinExistence type="predicted"/>
<organism evidence="3 4">
    <name type="scientific">Cylindrospermopsis raciborskii CENA302</name>
    <dbReference type="NCBI Taxonomy" id="1170768"/>
    <lineage>
        <taxon>Bacteria</taxon>
        <taxon>Bacillati</taxon>
        <taxon>Cyanobacteriota</taxon>
        <taxon>Cyanophyceae</taxon>
        <taxon>Nostocales</taxon>
        <taxon>Aphanizomenonaceae</taxon>
        <taxon>Cylindrospermopsis</taxon>
    </lineage>
</organism>
<feature type="coiled-coil region" evidence="1">
    <location>
        <begin position="112"/>
        <end position="139"/>
    </location>
</feature>
<accession>A0A9Q5W7V0</accession>
<evidence type="ECO:0000313" key="4">
    <source>
        <dbReference type="Proteomes" id="UP000190056"/>
    </source>
</evidence>
<dbReference type="InterPro" id="IPR043129">
    <property type="entry name" value="ATPase_NBD"/>
</dbReference>
<dbReference type="AlphaFoldDB" id="A0A9Q5W7V0"/>
<dbReference type="Proteomes" id="UP000190056">
    <property type="component" value="Unassembled WGS sequence"/>
</dbReference>